<dbReference type="EMBL" id="JBHRYH010000021">
    <property type="protein sequence ID" value="MFC3626630.1"/>
    <property type="molecule type" value="Genomic_DNA"/>
</dbReference>
<protein>
    <submittedName>
        <fullName evidence="4">Transporter substrate-binding domain-containing protein</fullName>
    </submittedName>
</protein>
<organism evidence="4 5">
    <name type="scientific">Vogesella amnigena</name>
    <dbReference type="NCBI Taxonomy" id="1507449"/>
    <lineage>
        <taxon>Bacteria</taxon>
        <taxon>Pseudomonadati</taxon>
        <taxon>Pseudomonadota</taxon>
        <taxon>Betaproteobacteria</taxon>
        <taxon>Neisseriales</taxon>
        <taxon>Chromobacteriaceae</taxon>
        <taxon>Vogesella</taxon>
    </lineage>
</organism>
<dbReference type="Gene3D" id="3.40.190.10">
    <property type="entry name" value="Periplasmic binding protein-like II"/>
    <property type="match status" value="2"/>
</dbReference>
<evidence type="ECO:0000259" key="3">
    <source>
        <dbReference type="SMART" id="SM00062"/>
    </source>
</evidence>
<dbReference type="RefSeq" id="WP_390279462.1">
    <property type="nucleotide sequence ID" value="NZ_JBHRYH010000021.1"/>
</dbReference>
<gene>
    <name evidence="4" type="ORF">ACFOKJ_10910</name>
</gene>
<evidence type="ECO:0000313" key="4">
    <source>
        <dbReference type="EMBL" id="MFC3626630.1"/>
    </source>
</evidence>
<evidence type="ECO:0000313" key="5">
    <source>
        <dbReference type="Proteomes" id="UP001595636"/>
    </source>
</evidence>
<dbReference type="SUPFAM" id="SSF53850">
    <property type="entry name" value="Periplasmic binding protein-like II"/>
    <property type="match status" value="1"/>
</dbReference>
<reference evidence="5" key="1">
    <citation type="journal article" date="2019" name="Int. J. Syst. Evol. Microbiol.">
        <title>The Global Catalogue of Microorganisms (GCM) 10K type strain sequencing project: providing services to taxonomists for standard genome sequencing and annotation.</title>
        <authorList>
            <consortium name="The Broad Institute Genomics Platform"/>
            <consortium name="The Broad Institute Genome Sequencing Center for Infectious Disease"/>
            <person name="Wu L."/>
            <person name="Ma J."/>
        </authorList>
    </citation>
    <scope>NUCLEOTIDE SEQUENCE [LARGE SCALE GENOMIC DNA]</scope>
    <source>
        <strain evidence="5">KCTC 42195</strain>
    </source>
</reference>
<evidence type="ECO:0000256" key="2">
    <source>
        <dbReference type="SAM" id="SignalP"/>
    </source>
</evidence>
<proteinExistence type="predicted"/>
<keyword evidence="5" id="KW-1185">Reference proteome</keyword>
<dbReference type="Pfam" id="PF00497">
    <property type="entry name" value="SBP_bac_3"/>
    <property type="match status" value="1"/>
</dbReference>
<feature type="domain" description="Solute-binding protein family 3/N-terminal" evidence="3">
    <location>
        <begin position="28"/>
        <end position="255"/>
    </location>
</feature>
<sequence length="255" mass="29601">MFRLQQRVCQLLLATSLLLPVPAKAAIELLACSHELPPHTYLENGRPSGLATEILQEVARRLQWQLSIRYSNWIRTRAMAEAGQCDLIYTVLKKDEYEKAFLYPQETLPERRNVFFVRRDRQLQYGGDLEAFMRQFSIGLYRDKAVSPLFDQLKQTTWARLNSPSESESLMRMLLAGRFDAAIENEETGIYELKKLGGRHLIEVLEPPIYVTPAYIAFSRKGRATGLVEAFSRELGHFKHSRQYTEIVEKYRTIR</sequence>
<feature type="signal peptide" evidence="2">
    <location>
        <begin position="1"/>
        <end position="25"/>
    </location>
</feature>
<dbReference type="SMART" id="SM00062">
    <property type="entry name" value="PBPb"/>
    <property type="match status" value="1"/>
</dbReference>
<keyword evidence="1 2" id="KW-0732">Signal</keyword>
<dbReference type="InterPro" id="IPR001638">
    <property type="entry name" value="Solute-binding_3/MltF_N"/>
</dbReference>
<feature type="chain" id="PRO_5045926940" evidence="2">
    <location>
        <begin position="26"/>
        <end position="255"/>
    </location>
</feature>
<dbReference type="Proteomes" id="UP001595636">
    <property type="component" value="Unassembled WGS sequence"/>
</dbReference>
<accession>A0ABV7TV33</accession>
<name>A0ABV7TV33_9NEIS</name>
<evidence type="ECO:0000256" key="1">
    <source>
        <dbReference type="ARBA" id="ARBA00022729"/>
    </source>
</evidence>
<comment type="caution">
    <text evidence="4">The sequence shown here is derived from an EMBL/GenBank/DDBJ whole genome shotgun (WGS) entry which is preliminary data.</text>
</comment>
<dbReference type="PANTHER" id="PTHR35936">
    <property type="entry name" value="MEMBRANE-BOUND LYTIC MUREIN TRANSGLYCOSYLASE F"/>
    <property type="match status" value="1"/>
</dbReference>
<dbReference type="PANTHER" id="PTHR35936:SF25">
    <property type="entry name" value="ABC TRANSPORTER SUBSTRATE-BINDING PROTEIN"/>
    <property type="match status" value="1"/>
</dbReference>